<keyword evidence="1" id="KW-1003">Cell membrane</keyword>
<dbReference type="InterPro" id="IPR014205">
    <property type="entry name" value="Spore_YtaF"/>
</dbReference>
<evidence type="ECO:0000256" key="4">
    <source>
        <dbReference type="ARBA" id="ARBA00023136"/>
    </source>
</evidence>
<dbReference type="RefSeq" id="WP_113657427.1">
    <property type="nucleotide sequence ID" value="NZ_KZ845663.1"/>
</dbReference>
<comment type="caution">
    <text evidence="6">The sequence shown here is derived from an EMBL/GenBank/DDBJ whole genome shotgun (WGS) entry which is preliminary data.</text>
</comment>
<keyword evidence="3 5" id="KW-1133">Transmembrane helix</keyword>
<evidence type="ECO:0000313" key="6">
    <source>
        <dbReference type="EMBL" id="RAL26822.1"/>
    </source>
</evidence>
<feature type="transmembrane region" description="Helical" evidence="5">
    <location>
        <begin position="66"/>
        <end position="84"/>
    </location>
</feature>
<feature type="transmembrane region" description="Helical" evidence="5">
    <location>
        <begin position="34"/>
        <end position="54"/>
    </location>
</feature>
<dbReference type="AlphaFoldDB" id="A0A364K9C3"/>
<dbReference type="EMBL" id="QJKK01000001">
    <property type="protein sequence ID" value="RAL26822.1"/>
    <property type="molecule type" value="Genomic_DNA"/>
</dbReference>
<sequence>MWQSLSLIWIAVAVSVDSFGVGITYGLRKIRIPVISCLIIGICSGFIMFLAMKLGEWLSVWFFPELAKMIGAVILIAMGTWTLCHRCFPEAEKNQAPLNQAPIRVWTFRLQTLGLMIQILKTPVVADMDDSGVISAKEACLLGTALSLDAFGAGIGAALMGISPIVISLAIAAMSILFLRWGMWLAFRCCREQWHRLLSFVPGIILIFIGLLRLL</sequence>
<evidence type="ECO:0000256" key="1">
    <source>
        <dbReference type="ARBA" id="ARBA00022475"/>
    </source>
</evidence>
<dbReference type="Pfam" id="PF02659">
    <property type="entry name" value="Mntp"/>
    <property type="match status" value="2"/>
</dbReference>
<accession>A0A364K9C3</accession>
<evidence type="ECO:0000256" key="5">
    <source>
        <dbReference type="SAM" id="Phobius"/>
    </source>
</evidence>
<dbReference type="PANTHER" id="PTHR35529">
    <property type="entry name" value="MANGANESE EFFLUX PUMP MNTP-RELATED"/>
    <property type="match status" value="1"/>
</dbReference>
<dbReference type="InterPro" id="IPR003810">
    <property type="entry name" value="Mntp/YtaF"/>
</dbReference>
<feature type="transmembrane region" description="Helical" evidence="5">
    <location>
        <begin position="197"/>
        <end position="214"/>
    </location>
</feature>
<feature type="transmembrane region" description="Helical" evidence="5">
    <location>
        <begin position="139"/>
        <end position="159"/>
    </location>
</feature>
<protein>
    <submittedName>
        <fullName evidence="6">Sporulation membrane protein YtaF</fullName>
    </submittedName>
</protein>
<keyword evidence="2 5" id="KW-0812">Transmembrane</keyword>
<name>A0A364K9C3_9BACL</name>
<keyword evidence="7" id="KW-1185">Reference proteome</keyword>
<feature type="transmembrane region" description="Helical" evidence="5">
    <location>
        <begin position="6"/>
        <end position="27"/>
    </location>
</feature>
<gene>
    <name evidence="6" type="primary">ytaF</name>
    <name evidence="6" type="ORF">DL897_01865</name>
</gene>
<dbReference type="NCBIfam" id="TIGR02840">
    <property type="entry name" value="spore_YtaF"/>
    <property type="match status" value="1"/>
</dbReference>
<keyword evidence="4 5" id="KW-0472">Membrane</keyword>
<dbReference type="Proteomes" id="UP000251213">
    <property type="component" value="Unassembled WGS sequence"/>
</dbReference>
<proteinExistence type="predicted"/>
<dbReference type="PANTHER" id="PTHR35529:SF2">
    <property type="entry name" value="SPORULATION PROTEIN YTAF-RELATED"/>
    <property type="match status" value="1"/>
</dbReference>
<reference evidence="6 7" key="2">
    <citation type="submission" date="2018-06" db="EMBL/GenBank/DDBJ databases">
        <authorList>
            <person name="Zhirakovskaya E."/>
        </authorList>
    </citation>
    <scope>NUCLEOTIDE SEQUENCE [LARGE SCALE GENOMIC DNA]</scope>
    <source>
        <strain evidence="6 7">FBKL4.011</strain>
    </source>
</reference>
<evidence type="ECO:0000313" key="7">
    <source>
        <dbReference type="Proteomes" id="UP000251213"/>
    </source>
</evidence>
<evidence type="ECO:0000256" key="2">
    <source>
        <dbReference type="ARBA" id="ARBA00022692"/>
    </source>
</evidence>
<organism evidence="6 7">
    <name type="scientific">Thermoflavimicrobium daqui</name>
    <dbReference type="NCBI Taxonomy" id="2137476"/>
    <lineage>
        <taxon>Bacteria</taxon>
        <taxon>Bacillati</taxon>
        <taxon>Bacillota</taxon>
        <taxon>Bacilli</taxon>
        <taxon>Bacillales</taxon>
        <taxon>Thermoactinomycetaceae</taxon>
        <taxon>Thermoflavimicrobium</taxon>
    </lineage>
</organism>
<reference evidence="6 7" key="1">
    <citation type="submission" date="2018-06" db="EMBL/GenBank/DDBJ databases">
        <title>Thermoflavimicrobium daqus sp. nov., a thermophilic microbe isolated from Moutai-flavour Daqu.</title>
        <authorList>
            <person name="Wang X."/>
            <person name="Zhou H."/>
        </authorList>
    </citation>
    <scope>NUCLEOTIDE SEQUENCE [LARGE SCALE GENOMIC DNA]</scope>
    <source>
        <strain evidence="6 7">FBKL4.011</strain>
    </source>
</reference>
<evidence type="ECO:0000256" key="3">
    <source>
        <dbReference type="ARBA" id="ARBA00022989"/>
    </source>
</evidence>
<feature type="transmembrane region" description="Helical" evidence="5">
    <location>
        <begin position="165"/>
        <end position="185"/>
    </location>
</feature>
<dbReference type="OrthoDB" id="1679205at2"/>